<evidence type="ECO:0000313" key="2">
    <source>
        <dbReference type="Proteomes" id="UP000779508"/>
    </source>
</evidence>
<dbReference type="Pfam" id="PF00302">
    <property type="entry name" value="CAT"/>
    <property type="match status" value="1"/>
</dbReference>
<dbReference type="InterPro" id="IPR001707">
    <property type="entry name" value="Cmp_AcTrfase"/>
</dbReference>
<dbReference type="Proteomes" id="UP000779508">
    <property type="component" value="Unassembled WGS sequence"/>
</dbReference>
<gene>
    <name evidence="1" type="ORF">KQI88_02645</name>
</gene>
<dbReference type="PANTHER" id="PTHR38474:SF1">
    <property type="entry name" value="SLR0299 PROTEIN"/>
    <property type="match status" value="1"/>
</dbReference>
<protein>
    <submittedName>
        <fullName evidence="1">Chloramphenicol acetyltransferase</fullName>
    </submittedName>
</protein>
<evidence type="ECO:0000313" key="1">
    <source>
        <dbReference type="EMBL" id="MBU5675312.1"/>
    </source>
</evidence>
<keyword evidence="2" id="KW-1185">Reference proteome</keyword>
<dbReference type="PANTHER" id="PTHR38474">
    <property type="entry name" value="SLR0299 PROTEIN"/>
    <property type="match status" value="1"/>
</dbReference>
<proteinExistence type="predicted"/>
<dbReference type="SMART" id="SM01059">
    <property type="entry name" value="CAT"/>
    <property type="match status" value="1"/>
</dbReference>
<organism evidence="1 2">
    <name type="scientific">Alkaliphilus flagellatus</name>
    <dbReference type="NCBI Taxonomy" id="2841507"/>
    <lineage>
        <taxon>Bacteria</taxon>
        <taxon>Bacillati</taxon>
        <taxon>Bacillota</taxon>
        <taxon>Clostridia</taxon>
        <taxon>Peptostreptococcales</taxon>
        <taxon>Natronincolaceae</taxon>
        <taxon>Alkaliphilus</taxon>
    </lineage>
</organism>
<accession>A0ABS6FYJ6</accession>
<dbReference type="RefSeq" id="WP_216414804.1">
    <property type="nucleotide sequence ID" value="NZ_JAHLQK010000001.1"/>
</dbReference>
<comment type="caution">
    <text evidence="1">The sequence shown here is derived from an EMBL/GenBank/DDBJ whole genome shotgun (WGS) entry which is preliminary data.</text>
</comment>
<name>A0ABS6FYJ6_9FIRM</name>
<reference evidence="1 2" key="1">
    <citation type="submission" date="2021-06" db="EMBL/GenBank/DDBJ databases">
        <authorList>
            <person name="Sun Q."/>
            <person name="Li D."/>
        </authorList>
    </citation>
    <scope>NUCLEOTIDE SEQUENCE [LARGE SCALE GENOMIC DNA]</scope>
    <source>
        <strain evidence="1 2">MSJ-5</strain>
    </source>
</reference>
<sequence length="207" mass="24495">MKKISKESWKRIEHFNFFSPLSNPFYSITFTFDVTNLYKYVKQRNISFYYAMIYASTEVMNSIEDFRYKIRDESIICHEKLIPSFVDMKKDSELFHIVTLEAGDSIDSFCIKAKEQSIAQKEYFPKCSFDGDSLIYFSSLPWFDFTSLTNERDLNKDDSIPRITWGKYTSEGDTKILHYSIEVNHRLIDGVHIGKFHQQLQNYLNSL</sequence>
<dbReference type="PIRSF" id="PIRSF000440">
    <property type="entry name" value="CAT"/>
    <property type="match status" value="1"/>
</dbReference>
<dbReference type="EMBL" id="JAHLQK010000001">
    <property type="protein sequence ID" value="MBU5675312.1"/>
    <property type="molecule type" value="Genomic_DNA"/>
</dbReference>